<gene>
    <name evidence="1" type="ORF">Bfra_004773</name>
</gene>
<name>A0A8H6EK31_9HELO</name>
<comment type="caution">
    <text evidence="1">The sequence shown here is derived from an EMBL/GenBank/DDBJ whole genome shotgun (WGS) entry which is preliminary data.</text>
</comment>
<sequence>MHLILVDQGSSNEKKVKSELRNAFSSADTPSSIIIHVYPQPFHQPRNFLFQTSNSRPILHESSDWLPLGPIICRSKK</sequence>
<keyword evidence="2" id="KW-1185">Reference proteome</keyword>
<protein>
    <submittedName>
        <fullName evidence="1">Uncharacterized protein</fullName>
    </submittedName>
</protein>
<dbReference type="EMBL" id="JABFCT010000007">
    <property type="protein sequence ID" value="KAF5874755.1"/>
    <property type="molecule type" value="Genomic_DNA"/>
</dbReference>
<evidence type="ECO:0000313" key="1">
    <source>
        <dbReference type="EMBL" id="KAF5874755.1"/>
    </source>
</evidence>
<proteinExistence type="predicted"/>
<reference evidence="1 2" key="1">
    <citation type="journal article" date="2020" name="Phytopathology">
        <title>A high-quality genome resource of Botrytis fragariae, a new and rapidly spreading fungal pathogen causing strawberry gray mold in the U.S.A.</title>
        <authorList>
            <person name="Wu Y."/>
            <person name="Saski C.A."/>
            <person name="Schnabel G."/>
            <person name="Xiao S."/>
            <person name="Hu M."/>
        </authorList>
    </citation>
    <scope>NUCLEOTIDE SEQUENCE [LARGE SCALE GENOMIC DNA]</scope>
    <source>
        <strain evidence="1 2">BVB16</strain>
    </source>
</reference>
<dbReference type="RefSeq" id="XP_037193701.1">
    <property type="nucleotide sequence ID" value="XM_037335167.1"/>
</dbReference>
<dbReference type="Proteomes" id="UP000531561">
    <property type="component" value="Unassembled WGS sequence"/>
</dbReference>
<dbReference type="AlphaFoldDB" id="A0A8H6EK31"/>
<dbReference type="GeneID" id="59258859"/>
<organism evidence="1 2">
    <name type="scientific">Botrytis fragariae</name>
    <dbReference type="NCBI Taxonomy" id="1964551"/>
    <lineage>
        <taxon>Eukaryota</taxon>
        <taxon>Fungi</taxon>
        <taxon>Dikarya</taxon>
        <taxon>Ascomycota</taxon>
        <taxon>Pezizomycotina</taxon>
        <taxon>Leotiomycetes</taxon>
        <taxon>Helotiales</taxon>
        <taxon>Sclerotiniaceae</taxon>
        <taxon>Botrytis</taxon>
    </lineage>
</organism>
<accession>A0A8H6EK31</accession>
<evidence type="ECO:0000313" key="2">
    <source>
        <dbReference type="Proteomes" id="UP000531561"/>
    </source>
</evidence>